<feature type="compositionally biased region" description="Basic and acidic residues" evidence="11">
    <location>
        <begin position="432"/>
        <end position="446"/>
    </location>
</feature>
<dbReference type="InterPro" id="IPR056743">
    <property type="entry name" value="TRM5-TYW2-like_MTfase"/>
</dbReference>
<evidence type="ECO:0000256" key="11">
    <source>
        <dbReference type="SAM" id="MobiDB-lite"/>
    </source>
</evidence>
<evidence type="ECO:0000259" key="12">
    <source>
        <dbReference type="PROSITE" id="PS51684"/>
    </source>
</evidence>
<dbReference type="GO" id="GO:0005759">
    <property type="term" value="C:mitochondrial matrix"/>
    <property type="evidence" value="ECO:0007669"/>
    <property type="project" value="UniProtKB-SubCell"/>
</dbReference>
<feature type="binding site" evidence="10">
    <location>
        <begin position="301"/>
        <end position="302"/>
    </location>
    <ligand>
        <name>S-adenosyl-L-methionine</name>
        <dbReference type="ChEBI" id="CHEBI:59789"/>
    </ligand>
</feature>
<evidence type="ECO:0000256" key="5">
    <source>
        <dbReference type="ARBA" id="ARBA00022691"/>
    </source>
</evidence>
<dbReference type="GO" id="GO:0052906">
    <property type="term" value="F:tRNA (guanine(37)-N1)-methyltransferase activity"/>
    <property type="evidence" value="ECO:0007669"/>
    <property type="project" value="UniProtKB-UniRule"/>
</dbReference>
<evidence type="ECO:0000256" key="6">
    <source>
        <dbReference type="ARBA" id="ARBA00022694"/>
    </source>
</evidence>
<dbReference type="OrthoDB" id="408788at2759"/>
<dbReference type="PANTHER" id="PTHR23245:SF36">
    <property type="entry name" value="TRNA (GUANINE(37)-N1)-METHYLTRANSFERASE"/>
    <property type="match status" value="1"/>
</dbReference>
<comment type="subcellular location">
    <subcellularLocation>
        <location evidence="10">Mitochondrion matrix</location>
    </subcellularLocation>
    <subcellularLocation>
        <location evidence="10">Nucleus</location>
    </subcellularLocation>
    <subcellularLocation>
        <location evidence="10">Cytoplasm</location>
    </subcellularLocation>
    <text evidence="10">Predominantly in the mitochondria and in the nucleus.</text>
</comment>
<evidence type="ECO:0000256" key="8">
    <source>
        <dbReference type="ARBA" id="ARBA00023242"/>
    </source>
</evidence>
<evidence type="ECO:0000256" key="9">
    <source>
        <dbReference type="ARBA" id="ARBA00047783"/>
    </source>
</evidence>
<keyword evidence="7 10" id="KW-0496">Mitochondrion</keyword>
<dbReference type="InterPro" id="IPR029063">
    <property type="entry name" value="SAM-dependent_MTases_sf"/>
</dbReference>
<keyword evidence="3 10" id="KW-0489">Methyltransferase</keyword>
<protein>
    <recommendedName>
        <fullName evidence="10">tRNA (guanine(37)-N1)-methyltransferase</fullName>
        <ecNumber evidence="10">2.1.1.228</ecNumber>
    </recommendedName>
    <alternativeName>
        <fullName evidence="10">M1G-methyltransferase</fullName>
    </alternativeName>
    <alternativeName>
        <fullName evidence="10">tRNA [GM37] methyltransferase</fullName>
    </alternativeName>
    <alternativeName>
        <fullName evidence="10">tRNA methyltransferase 5 homolog</fullName>
    </alternativeName>
</protein>
<feature type="binding site" evidence="10">
    <location>
        <position position="235"/>
    </location>
    <ligand>
        <name>S-adenosyl-L-methionine</name>
        <dbReference type="ChEBI" id="CHEBI:59789"/>
    </ligand>
</feature>
<dbReference type="Pfam" id="PF02475">
    <property type="entry name" value="TRM5-TYW2_MTfase"/>
    <property type="match status" value="1"/>
</dbReference>
<dbReference type="AlphaFoldDB" id="A0A0G4FZC4"/>
<dbReference type="GO" id="GO:0002939">
    <property type="term" value="P:tRNA N1-guanine methylation"/>
    <property type="evidence" value="ECO:0007669"/>
    <property type="project" value="TreeGrafter"/>
</dbReference>
<dbReference type="Pfam" id="PF25133">
    <property type="entry name" value="TYW2_N_2"/>
    <property type="match status" value="1"/>
</dbReference>
<evidence type="ECO:0000256" key="7">
    <source>
        <dbReference type="ARBA" id="ARBA00023128"/>
    </source>
</evidence>
<proteinExistence type="inferred from homology"/>
<dbReference type="Proteomes" id="UP000041254">
    <property type="component" value="Unassembled WGS sequence"/>
</dbReference>
<feature type="binding site" evidence="10">
    <location>
        <position position="332"/>
    </location>
    <ligand>
        <name>S-adenosyl-L-methionine</name>
        <dbReference type="ChEBI" id="CHEBI:59789"/>
    </ligand>
</feature>
<evidence type="ECO:0000256" key="3">
    <source>
        <dbReference type="ARBA" id="ARBA00022603"/>
    </source>
</evidence>
<comment type="function">
    <text evidence="10">Specifically methylates the N1 position of guanosine-37 in various cytoplasmic and mitochondrial tRNAs. Methylation is not dependent on the nature of the nucleoside 5' of the target nucleoside. This is the first step in the biosynthesis of wybutosine (yW), a modified base adjacent to the anticodon of tRNAs and required for accurate decoding.</text>
</comment>
<dbReference type="STRING" id="1169540.A0A0G4FZC4"/>
<evidence type="ECO:0000256" key="2">
    <source>
        <dbReference type="ARBA" id="ARBA00022490"/>
    </source>
</evidence>
<keyword evidence="4 10" id="KW-0808">Transferase</keyword>
<dbReference type="GO" id="GO:0070901">
    <property type="term" value="P:mitochondrial tRNA methylation"/>
    <property type="evidence" value="ECO:0007669"/>
    <property type="project" value="UniProtKB-ARBA"/>
</dbReference>
<comment type="subunit">
    <text evidence="10">Monomer.</text>
</comment>
<keyword evidence="5 10" id="KW-0949">S-adenosyl-L-methionine</keyword>
<dbReference type="InParanoid" id="A0A0G4FZC4"/>
<feature type="binding site" evidence="10">
    <location>
        <begin position="273"/>
        <end position="274"/>
    </location>
    <ligand>
        <name>S-adenosyl-L-methionine</name>
        <dbReference type="ChEBI" id="CHEBI:59789"/>
    </ligand>
</feature>
<feature type="domain" description="SAM-dependent methyltransferase TRM5/TYW2-type" evidence="12">
    <location>
        <begin position="146"/>
        <end position="425"/>
    </location>
</feature>
<dbReference type="PROSITE" id="PS51684">
    <property type="entry name" value="SAM_MT_TRM5_TYW2"/>
    <property type="match status" value="1"/>
</dbReference>
<evidence type="ECO:0000256" key="10">
    <source>
        <dbReference type="HAMAP-Rule" id="MF_03152"/>
    </source>
</evidence>
<dbReference type="CDD" id="cd02440">
    <property type="entry name" value="AdoMet_MTases"/>
    <property type="match status" value="1"/>
</dbReference>
<dbReference type="InterPro" id="IPR056744">
    <property type="entry name" value="TRM5/TYW2-like_N"/>
</dbReference>
<dbReference type="Gene3D" id="3.40.50.150">
    <property type="entry name" value="Vaccinia Virus protein VP39"/>
    <property type="match status" value="1"/>
</dbReference>
<evidence type="ECO:0000256" key="1">
    <source>
        <dbReference type="ARBA" id="ARBA00009775"/>
    </source>
</evidence>
<evidence type="ECO:0000256" key="4">
    <source>
        <dbReference type="ARBA" id="ARBA00022679"/>
    </source>
</evidence>
<dbReference type="EMBL" id="CDMY01000531">
    <property type="protein sequence ID" value="CEM20974.1"/>
    <property type="molecule type" value="Genomic_DNA"/>
</dbReference>
<evidence type="ECO:0000313" key="14">
    <source>
        <dbReference type="Proteomes" id="UP000041254"/>
    </source>
</evidence>
<dbReference type="VEuPathDB" id="CryptoDB:Vbra_16601"/>
<keyword evidence="8 10" id="KW-0539">Nucleus</keyword>
<feature type="region of interest" description="Disordered" evidence="11">
    <location>
        <begin position="428"/>
        <end position="471"/>
    </location>
</feature>
<dbReference type="InterPro" id="IPR025792">
    <property type="entry name" value="tRNA_Gua_MeTrfase_euk"/>
</dbReference>
<dbReference type="HAMAP" id="MF_03152">
    <property type="entry name" value="TRM5"/>
    <property type="match status" value="1"/>
</dbReference>
<evidence type="ECO:0000313" key="13">
    <source>
        <dbReference type="EMBL" id="CEM20974.1"/>
    </source>
</evidence>
<dbReference type="InterPro" id="IPR030382">
    <property type="entry name" value="MeTrfase_TRM5/TYW2"/>
</dbReference>
<dbReference type="GO" id="GO:0005634">
    <property type="term" value="C:nucleus"/>
    <property type="evidence" value="ECO:0007669"/>
    <property type="project" value="UniProtKB-SubCell"/>
</dbReference>
<accession>A0A0G4FZC4</accession>
<dbReference type="FunFam" id="3.30.300.110:FF:000001">
    <property type="entry name" value="tRNA (guanine(37)-N1)-methyltransferase"/>
    <property type="match status" value="1"/>
</dbReference>
<keyword evidence="6 10" id="KW-0819">tRNA processing</keyword>
<dbReference type="EC" id="2.1.1.228" evidence="10"/>
<comment type="catalytic activity">
    <reaction evidence="9 10">
        <text>guanosine(37) in tRNA + S-adenosyl-L-methionine = N(1)-methylguanosine(37) in tRNA + S-adenosyl-L-homocysteine + H(+)</text>
        <dbReference type="Rhea" id="RHEA:36899"/>
        <dbReference type="Rhea" id="RHEA-COMP:10145"/>
        <dbReference type="Rhea" id="RHEA-COMP:10147"/>
        <dbReference type="ChEBI" id="CHEBI:15378"/>
        <dbReference type="ChEBI" id="CHEBI:57856"/>
        <dbReference type="ChEBI" id="CHEBI:59789"/>
        <dbReference type="ChEBI" id="CHEBI:73542"/>
        <dbReference type="ChEBI" id="CHEBI:74269"/>
        <dbReference type="EC" id="2.1.1.228"/>
    </reaction>
</comment>
<dbReference type="PANTHER" id="PTHR23245">
    <property type="entry name" value="TRNA METHYLTRANSFERASE"/>
    <property type="match status" value="1"/>
</dbReference>
<comment type="similarity">
    <text evidence="1">Belongs to the class I-like SAM-binding methyltransferase superfamily. TRM5/TYW2 family.</text>
</comment>
<sequence length="471" mass="51977">MATDGDVEKPARLDRTMFDSTLPLTALRVPAQCCNAIMKNPTMKNVLLRRPKLRSVVEDAQDMTKRLVLLAENVTSDLSELPDNAVSFLASQVCPQAASGEVDDKRAELRQIAVEYGLKLTYADLSTEEVFRRVLPACGEDPPTAFETIGHIAHLNLREQWLPYKHIIGQVILDKNPGLRTVCNKVCTLANTFRTPELELLAGQEDFVATVRESGLAFEVDYANVYWNSRLSNERSRLADLIPREDTVCDMFAGVGAFAMYLGRKGCRVLANDLNPVGAKLITTNAQRNRVSANVTSFNMDARAFVRHCAREEGLGLFDASSRPLRLHFVMNLPELAIDFLDVFRGIYRVATGRDAPSDPGSPSAGLPRLSVHCYCFAKTDPPEDEIHPRVEAALGMVPPETRLTEVRDVAPRKRMYCVEFDVPPEVAWAEHPAESRTDGEGKGDGGEGQTEAGPGVEGEGEPVLKKARRD</sequence>
<dbReference type="Gene3D" id="3.30.300.110">
    <property type="entry name" value="Met-10+ protein-like domains"/>
    <property type="match status" value="1"/>
</dbReference>
<keyword evidence="2 10" id="KW-0963">Cytoplasm</keyword>
<dbReference type="SUPFAM" id="SSF53335">
    <property type="entry name" value="S-adenosyl-L-methionine-dependent methyltransferases"/>
    <property type="match status" value="1"/>
</dbReference>
<name>A0A0G4FZC4_VITBC</name>
<organism evidence="13 14">
    <name type="scientific">Vitrella brassicaformis (strain CCMP3155)</name>
    <dbReference type="NCBI Taxonomy" id="1169540"/>
    <lineage>
        <taxon>Eukaryota</taxon>
        <taxon>Sar</taxon>
        <taxon>Alveolata</taxon>
        <taxon>Colpodellida</taxon>
        <taxon>Vitrellaceae</taxon>
        <taxon>Vitrella</taxon>
    </lineage>
</organism>
<comment type="similarity">
    <text evidence="10">Belongs to the TRM5 / TYW2 family.</text>
</comment>
<dbReference type="PhylomeDB" id="A0A0G4FZC4"/>
<reference evidence="13 14" key="1">
    <citation type="submission" date="2014-11" db="EMBL/GenBank/DDBJ databases">
        <authorList>
            <person name="Zhu J."/>
            <person name="Qi W."/>
            <person name="Song R."/>
        </authorList>
    </citation>
    <scope>NUCLEOTIDE SEQUENCE [LARGE SCALE GENOMIC DNA]</scope>
</reference>
<dbReference type="OMA" id="NCMVFAN"/>
<gene>
    <name evidence="13" type="ORF">Vbra_16601</name>
</gene>
<keyword evidence="14" id="KW-1185">Reference proteome</keyword>